<evidence type="ECO:0000259" key="3">
    <source>
        <dbReference type="Pfam" id="PF03959"/>
    </source>
</evidence>
<evidence type="ECO:0000313" key="4">
    <source>
        <dbReference type="EMBL" id="KAF9887634.1"/>
    </source>
</evidence>
<comment type="caution">
    <text evidence="4">The sequence shown here is derived from an EMBL/GenBank/DDBJ whole genome shotgun (WGS) entry which is preliminary data.</text>
</comment>
<feature type="compositionally biased region" description="Acidic residues" evidence="2">
    <location>
        <begin position="177"/>
        <end position="192"/>
    </location>
</feature>
<dbReference type="GO" id="GO:0016787">
    <property type="term" value="F:hydrolase activity"/>
    <property type="evidence" value="ECO:0007669"/>
    <property type="project" value="UniProtKB-KW"/>
</dbReference>
<dbReference type="PANTHER" id="PTHR48070:SF7">
    <property type="entry name" value="SERINE HYDROLASE FSH DOMAIN-CONTAINING PROTEIN-RELATED"/>
    <property type="match status" value="1"/>
</dbReference>
<dbReference type="GO" id="GO:0005737">
    <property type="term" value="C:cytoplasm"/>
    <property type="evidence" value="ECO:0007669"/>
    <property type="project" value="TreeGrafter"/>
</dbReference>
<dbReference type="PANTHER" id="PTHR48070">
    <property type="entry name" value="ESTERASE OVCA2"/>
    <property type="match status" value="1"/>
</dbReference>
<dbReference type="Proteomes" id="UP001194746">
    <property type="component" value="Unassembled WGS sequence"/>
</dbReference>
<organism evidence="4 5">
    <name type="scientific">Aspergillus nanangensis</name>
    <dbReference type="NCBI Taxonomy" id="2582783"/>
    <lineage>
        <taxon>Eukaryota</taxon>
        <taxon>Fungi</taxon>
        <taxon>Dikarya</taxon>
        <taxon>Ascomycota</taxon>
        <taxon>Pezizomycotina</taxon>
        <taxon>Eurotiomycetes</taxon>
        <taxon>Eurotiomycetidae</taxon>
        <taxon>Eurotiales</taxon>
        <taxon>Aspergillaceae</taxon>
        <taxon>Aspergillus</taxon>
        <taxon>Aspergillus subgen. Circumdati</taxon>
    </lineage>
</organism>
<dbReference type="GO" id="GO:0019748">
    <property type="term" value="P:secondary metabolic process"/>
    <property type="evidence" value="ECO:0007669"/>
    <property type="project" value="TreeGrafter"/>
</dbReference>
<gene>
    <name evidence="4" type="ORF">FE257_009727</name>
</gene>
<accession>A0AAD4CJD4</accession>
<keyword evidence="1" id="KW-0378">Hydrolase</keyword>
<name>A0AAD4CJD4_ASPNN</name>
<evidence type="ECO:0000313" key="5">
    <source>
        <dbReference type="Proteomes" id="UP001194746"/>
    </source>
</evidence>
<evidence type="ECO:0000256" key="2">
    <source>
        <dbReference type="SAM" id="MobiDB-lite"/>
    </source>
</evidence>
<feature type="domain" description="Serine hydrolase" evidence="3">
    <location>
        <begin position="3"/>
        <end position="259"/>
    </location>
</feature>
<keyword evidence="5" id="KW-1185">Reference proteome</keyword>
<dbReference type="AlphaFoldDB" id="A0AAD4CJD4"/>
<evidence type="ECO:0000256" key="1">
    <source>
        <dbReference type="ARBA" id="ARBA00022801"/>
    </source>
</evidence>
<dbReference type="EMBL" id="VCAU01000058">
    <property type="protein sequence ID" value="KAF9887634.1"/>
    <property type="molecule type" value="Genomic_DNA"/>
</dbReference>
<reference evidence="4" key="1">
    <citation type="journal article" date="2019" name="Beilstein J. Org. Chem.">
        <title>Nanangenines: drimane sesquiterpenoids as the dominant metabolite cohort of a novel Australian fungus, Aspergillus nanangensis.</title>
        <authorList>
            <person name="Lacey H.J."/>
            <person name="Gilchrist C.L.M."/>
            <person name="Crombie A."/>
            <person name="Kalaitzis J.A."/>
            <person name="Vuong D."/>
            <person name="Rutledge P.J."/>
            <person name="Turner P."/>
            <person name="Pitt J.I."/>
            <person name="Lacey E."/>
            <person name="Chooi Y.H."/>
            <person name="Piggott A.M."/>
        </authorList>
    </citation>
    <scope>NUCLEOTIDE SEQUENCE</scope>
    <source>
        <strain evidence="4">MST-FP2251</strain>
    </source>
</reference>
<feature type="region of interest" description="Disordered" evidence="2">
    <location>
        <begin position="176"/>
        <end position="199"/>
    </location>
</feature>
<dbReference type="InterPro" id="IPR029058">
    <property type="entry name" value="AB_hydrolase_fold"/>
</dbReference>
<dbReference type="Gene3D" id="3.40.50.1820">
    <property type="entry name" value="alpha/beta hydrolase"/>
    <property type="match status" value="1"/>
</dbReference>
<dbReference type="InterPro" id="IPR005645">
    <property type="entry name" value="FSH-like_dom"/>
</dbReference>
<dbReference type="Pfam" id="PF03959">
    <property type="entry name" value="FSH1"/>
    <property type="match status" value="1"/>
</dbReference>
<protein>
    <recommendedName>
        <fullName evidence="3">Serine hydrolase domain-containing protein</fullName>
    </recommendedName>
</protein>
<dbReference type="GO" id="GO:0005634">
    <property type="term" value="C:nucleus"/>
    <property type="evidence" value="ECO:0007669"/>
    <property type="project" value="TreeGrafter"/>
</dbReference>
<proteinExistence type="predicted"/>
<sequence>MALRVLCLHGMGTDSSILQAQISHFLNLLPDCYYSFTFPDGPVLCDASPGVADHHPGPYRCWFNTPTNAKVSQAYSWVRRKILQNGAPFDVVIGFSQGAALAAGMLLHQQIEDPHAPPLFRAAMFICSPLPFACVPQYGIDVGRYFGVEPVRAGRRPTTVPEYLVAEAYFLRNDKELEGEDEEEADSTDSETGDTKAGPFYNMFHPSVDEVRIRIPTAHVYGRKDVWRRHSMELRGLCCLRNQIEFEHDGGHEVPRSASEEICDLFQELIMRAGLV</sequence>
<dbReference type="SUPFAM" id="SSF53474">
    <property type="entry name" value="alpha/beta-Hydrolases"/>
    <property type="match status" value="1"/>
</dbReference>
<reference evidence="4" key="2">
    <citation type="submission" date="2020-02" db="EMBL/GenBank/DDBJ databases">
        <authorList>
            <person name="Gilchrist C.L.M."/>
            <person name="Chooi Y.-H."/>
        </authorList>
    </citation>
    <scope>NUCLEOTIDE SEQUENCE</scope>
    <source>
        <strain evidence="4">MST-FP2251</strain>
    </source>
</reference>
<dbReference type="InterPro" id="IPR050593">
    <property type="entry name" value="LovG"/>
</dbReference>